<evidence type="ECO:0000256" key="1">
    <source>
        <dbReference type="SAM" id="MobiDB-lite"/>
    </source>
</evidence>
<dbReference type="Gene3D" id="2.130.10.80">
    <property type="entry name" value="Galactose oxidase/kelch, beta-propeller"/>
    <property type="match status" value="1"/>
</dbReference>
<protein>
    <submittedName>
        <fullName evidence="2">Unannotated protein</fullName>
    </submittedName>
</protein>
<dbReference type="EMBL" id="CAFBLU010000058">
    <property type="protein sequence ID" value="CAB4883165.1"/>
    <property type="molecule type" value="Genomic_DNA"/>
</dbReference>
<dbReference type="SUPFAM" id="SSF50965">
    <property type="entry name" value="Galactose oxidase, central domain"/>
    <property type="match status" value="1"/>
</dbReference>
<organism evidence="2">
    <name type="scientific">freshwater metagenome</name>
    <dbReference type="NCBI Taxonomy" id="449393"/>
    <lineage>
        <taxon>unclassified sequences</taxon>
        <taxon>metagenomes</taxon>
        <taxon>ecological metagenomes</taxon>
    </lineage>
</organism>
<dbReference type="InterPro" id="IPR037293">
    <property type="entry name" value="Gal_Oxidase_central_sf"/>
</dbReference>
<feature type="region of interest" description="Disordered" evidence="1">
    <location>
        <begin position="505"/>
        <end position="529"/>
    </location>
</feature>
<reference evidence="2" key="1">
    <citation type="submission" date="2020-05" db="EMBL/GenBank/DDBJ databases">
        <authorList>
            <person name="Chiriac C."/>
            <person name="Salcher M."/>
            <person name="Ghai R."/>
            <person name="Kavagutti S V."/>
        </authorList>
    </citation>
    <scope>NUCLEOTIDE SEQUENCE</scope>
</reference>
<sequence>MLTAATPRTKVTLTSILAVLALVVVLPVAAQADMRAVAIKAQPHAARSGGFDAIKLYNGNVLVAGGNAGDGTTDTYEIFNPTADSGHGSWTTYTGMNGSNYANFNHYYKGKFIDLGGVHHKVMLIAQNTTNPTVDGPITSQIFDPVDGTWSTAVDTGMPYASIFDCAASTDGVVACYASESWSGTGLKLYDRTTDTWAAHGLPNNNGLNWIGNHVGSPQITGLASGKFLTVNASYCCTWNNSAVFDSNADTWTNSGNMPSNYVSGGETWLLPDGNVLMAGGLKNDHYGNDMSYLWNHTSGQWTENGRISGNDNVTSSTGLSGSTFDKDGNPIFVSDGVVNARYDVAAGVWDYSSYRAYNRWTDAKGSLPGVPVTLDDGRTIVFGGGPVYDGRPQDRTWDSKTYIYANVPTLTGAIQIENSGNTEYATIGTTVSATSDGVWDTEGLTLNKRWQLCKNNDASCVDVPGGTGSSYTITLQDFIDHYSAIRRVETVDDRNVGEITNTSMRINITGPPAPSAEPDASVDFSSSDEYTPGTVLHRTKAVWTGRNIGSVTSKWERCGDFGDGWACTDLPDAPTYTVTQDDIDHNVQINYTESVTDDLDQTSTTTKSGYINAITGPRIDNGYVKFLYPHSRESNRAPVGSTLRVAYSDNFAWTRPPSSLSYEWSVYDDNTGDWTVAEGATGTSFSTANLGRWDGVKVCVTATADGLTGEPACSDDVWFTNDIFTAHASLHLNTNGYGYDYEGDKSGLRMYGARGTSISEAHYYTTDNDYYVYDGAWSTWVGETGSDALFSASTNPNDFTPMDGGVEAAPATVKGLDMSVKLRTSSMSDIFAKVVKLTNNTGAPLSRTISEAMDLGSGDSSILQGQSTGGTEYDQYGLNLDRSALWFVTANTLPSDGLPWNAVNTSVFGGPGAAVAPSLERDGGAWGVNLEVTIPAGETRYLLYFGGLGSMIGTPTNDPADAVTNAQALFNSTATLPPDLLDDIPSGDRSKVLNWQFGAPVVAPTLTFNRWSRTASGVASITVGGPVGAKIQVSNYANFRKAVTLTVGQSGSIKTLAKRLGAGQVRLHYRIKWRPSSAATTTAKYDFKAPFISKNSVHWAKTVKGTWNIHMIARDKTCPGCDPKLTVQLAYGNTAPASTDPFPTTLTRDVFTYKANKVIKTPTPPRWVRVTDSKGNVTAWRALVGAPVFPEA</sequence>
<gene>
    <name evidence="2" type="ORF">UFOPK3444_01639</name>
</gene>
<dbReference type="Gene3D" id="2.60.40.2700">
    <property type="match status" value="1"/>
</dbReference>
<proteinExistence type="predicted"/>
<name>A0A6J7EPN3_9ZZZZ</name>
<accession>A0A6J7EPN3</accession>
<dbReference type="AlphaFoldDB" id="A0A6J7EPN3"/>
<evidence type="ECO:0000313" key="2">
    <source>
        <dbReference type="EMBL" id="CAB4883165.1"/>
    </source>
</evidence>
<dbReference type="InterPro" id="IPR011043">
    <property type="entry name" value="Gal_Oxase/kelch_b-propeller"/>
</dbReference>